<gene>
    <name evidence="1" type="ORF">MUK42_27360</name>
</gene>
<protein>
    <submittedName>
        <fullName evidence="1">Uncharacterized protein</fullName>
    </submittedName>
</protein>
<proteinExistence type="predicted"/>
<dbReference type="PANTHER" id="PTHR33625:SF3">
    <property type="entry name" value="OS04G0550700 PROTEIN"/>
    <property type="match status" value="1"/>
</dbReference>
<evidence type="ECO:0000313" key="2">
    <source>
        <dbReference type="Proteomes" id="UP001055439"/>
    </source>
</evidence>
<dbReference type="AlphaFoldDB" id="A0A9E7G1M9"/>
<organism evidence="1 2">
    <name type="scientific">Musa troglodytarum</name>
    <name type="common">fe'i banana</name>
    <dbReference type="NCBI Taxonomy" id="320322"/>
    <lineage>
        <taxon>Eukaryota</taxon>
        <taxon>Viridiplantae</taxon>
        <taxon>Streptophyta</taxon>
        <taxon>Embryophyta</taxon>
        <taxon>Tracheophyta</taxon>
        <taxon>Spermatophyta</taxon>
        <taxon>Magnoliopsida</taxon>
        <taxon>Liliopsida</taxon>
        <taxon>Zingiberales</taxon>
        <taxon>Musaceae</taxon>
        <taxon>Musa</taxon>
    </lineage>
</organism>
<sequence>MRKSTVTSGGRMLRAVGTQVGGGGDLKGAGRAAKPTRVALQRMVVDKEIVSFDEFERGCSAEFSTESESDWIEPAMHLFSSNSSQSKQCEKVYDAFNLLKISPSIQRMVVSLSSDKAMWDAVMKKEAVQELKKCFCEVGDDETASADGDPDIAIGTLRWILHSTKAKVRDSLTTSRGC</sequence>
<reference evidence="1" key="1">
    <citation type="submission" date="2022-05" db="EMBL/GenBank/DDBJ databases">
        <title>The Musa troglodytarum L. genome provides insights into the mechanism of non-climacteric behaviour and enrichment of carotenoids.</title>
        <authorList>
            <person name="Wang J."/>
        </authorList>
    </citation>
    <scope>NUCLEOTIDE SEQUENCE</scope>
    <source>
        <tissue evidence="1">Leaf</tissue>
    </source>
</reference>
<evidence type="ECO:0000313" key="1">
    <source>
        <dbReference type="EMBL" id="URE06476.1"/>
    </source>
</evidence>
<name>A0A9E7G1M9_9LILI</name>
<dbReference type="OrthoDB" id="737041at2759"/>
<accession>A0A9E7G1M9</accession>
<dbReference type="EMBL" id="CP097507">
    <property type="protein sequence ID" value="URE06476.1"/>
    <property type="molecule type" value="Genomic_DNA"/>
</dbReference>
<dbReference type="Proteomes" id="UP001055439">
    <property type="component" value="Chromosome 5"/>
</dbReference>
<dbReference type="PANTHER" id="PTHR33625">
    <property type="entry name" value="OS08G0179900 PROTEIN"/>
    <property type="match status" value="1"/>
</dbReference>
<keyword evidence="2" id="KW-1185">Reference proteome</keyword>